<sequence>MQNEAELNRELERVQKENFNLKMRIFSLEQELAPERASGRDAAFASEISTEIEKRDQLLLKARHTIQSLSSDNETLRHRLQSVENLLSETEAQAFEWKQRVAAFDAENHLKGRQAESAQSNFRAACQQIEEQKQKLKQQHYLIIQLQRKLDPSQVAPPAEVEDDALLEDIGIQWKRYVSGLETRHTEALEVLKREHQQQLERFLASKNGEAEAIQREFGQLQETIFGLRNHNEDLHRTLEDLKIQAEQHQQTAEHFKKEALERASQIQQLRAALIEAEDVKTRAQSLQNANSSLSDQLAELTARAEQLIRDSTEKASELSKLQTLYVAAEARAKQADALERSLEQQNGRVVEQSRDNARLTETVNAMLLDVQHLKLLADQLPEKEETVRAQAATIADLKAQLSDGGRELAALRDRVSDYAAKDAALTSLGKKLERREAELQELQAENAELPTLREAYERATHESKRLRADGARLEAEVQDLRAELEQTRATAIGQQEEATAASRQLSTLKEKNRGLEERLRARDAQIQDLDTTLAASERAARQATEQVTELTSELAVAKAVAAELKAQAAELEAQNDNLTADLEVANTRLESRSKDIEFAISEKNSSEKALAEYRESLKRQEAEFETLITEKNDRITALTKELDASSLALRASCKAVEDMAVRLRVSRLSGVKTSNDIVALTSAVVRKFEGALAELDDINTRFTDAQLRSDQTRGELGRLRKELDYCGTEIASRDQKIRGYLGEVDALNKTIEGLRQEVIVAEKNLKEALDQRSKLKTYNTEYKDKIARQDLRITSLQERIRSQEVMVAERVKEIEQSMQRQVKTFLDAMTDHISRRVTPEIALSEIKRFELIFFDPEEALRAAQRPALPVEGDLAGNDFLGSSNIRTSRVYH</sequence>
<organism evidence="5 6">
    <name type="scientific">Giardia muris</name>
    <dbReference type="NCBI Taxonomy" id="5742"/>
    <lineage>
        <taxon>Eukaryota</taxon>
        <taxon>Metamonada</taxon>
        <taxon>Diplomonadida</taxon>
        <taxon>Hexamitidae</taxon>
        <taxon>Giardiinae</taxon>
        <taxon>Giardia</taxon>
    </lineage>
</organism>
<dbReference type="VEuPathDB" id="GiardiaDB:GMRT_13425"/>
<keyword evidence="3" id="KW-0175">Coiled coil</keyword>
<keyword evidence="6" id="KW-1185">Reference proteome</keyword>
<feature type="coiled-coil region" evidence="3">
    <location>
        <begin position="232"/>
        <end position="356"/>
    </location>
</feature>
<dbReference type="AlphaFoldDB" id="A0A4Z1SXG8"/>
<dbReference type="OrthoDB" id="2441647at2759"/>
<dbReference type="Gene3D" id="1.10.287.1490">
    <property type="match status" value="2"/>
</dbReference>
<dbReference type="PANTHER" id="PTHR43941">
    <property type="entry name" value="STRUCTURAL MAINTENANCE OF CHROMOSOMES PROTEIN 2"/>
    <property type="match status" value="1"/>
</dbReference>
<evidence type="ECO:0000313" key="5">
    <source>
        <dbReference type="EMBL" id="TNJ26393.1"/>
    </source>
</evidence>
<evidence type="ECO:0000313" key="6">
    <source>
        <dbReference type="Proteomes" id="UP000315496"/>
    </source>
</evidence>
<comment type="caution">
    <text evidence="5">The sequence shown here is derived from an EMBL/GenBank/DDBJ whole genome shotgun (WGS) entry which is preliminary data.</text>
</comment>
<dbReference type="Pfam" id="PF07989">
    <property type="entry name" value="Cnn_1N"/>
    <property type="match status" value="1"/>
</dbReference>
<dbReference type="InterPro" id="IPR012943">
    <property type="entry name" value="Cnn_1N"/>
</dbReference>
<feature type="coiled-coil region" evidence="3">
    <location>
        <begin position="395"/>
        <end position="631"/>
    </location>
</feature>
<feature type="coiled-coil region" evidence="3">
    <location>
        <begin position="66"/>
        <end position="139"/>
    </location>
</feature>
<dbReference type="GO" id="GO:0005737">
    <property type="term" value="C:cytoplasm"/>
    <property type="evidence" value="ECO:0007669"/>
    <property type="project" value="UniProtKB-SubCell"/>
</dbReference>
<dbReference type="GO" id="GO:0005815">
    <property type="term" value="C:microtubule organizing center"/>
    <property type="evidence" value="ECO:0007669"/>
    <property type="project" value="InterPro"/>
</dbReference>
<evidence type="ECO:0000256" key="3">
    <source>
        <dbReference type="SAM" id="Coils"/>
    </source>
</evidence>
<gene>
    <name evidence="5" type="ORF">GMRT_13425</name>
</gene>
<comment type="subcellular location">
    <subcellularLocation>
        <location evidence="1">Cytoplasm</location>
    </subcellularLocation>
</comment>
<evidence type="ECO:0000256" key="2">
    <source>
        <dbReference type="ARBA" id="ARBA00022490"/>
    </source>
</evidence>
<feature type="domain" description="Centrosomin N-terminal motif 1" evidence="4">
    <location>
        <begin position="6"/>
        <end position="71"/>
    </location>
</feature>
<protein>
    <submittedName>
        <fullName evidence="5">Coiled-coil protein</fullName>
    </submittedName>
</protein>
<feature type="coiled-coil region" evidence="3">
    <location>
        <begin position="4"/>
        <end position="31"/>
    </location>
</feature>
<evidence type="ECO:0000259" key="4">
    <source>
        <dbReference type="Pfam" id="PF07989"/>
    </source>
</evidence>
<accession>A0A4Z1SXG8</accession>
<proteinExistence type="predicted"/>
<feature type="coiled-coil region" evidence="3">
    <location>
        <begin position="738"/>
        <end position="800"/>
    </location>
</feature>
<keyword evidence="2" id="KW-0963">Cytoplasm</keyword>
<evidence type="ECO:0000256" key="1">
    <source>
        <dbReference type="ARBA" id="ARBA00004496"/>
    </source>
</evidence>
<name>A0A4Z1SXG8_GIAMU</name>
<dbReference type="Proteomes" id="UP000315496">
    <property type="component" value="Chromosome 5"/>
</dbReference>
<reference evidence="5 6" key="1">
    <citation type="submission" date="2019-05" db="EMBL/GenBank/DDBJ databases">
        <title>The compact genome of Giardia muris reveals important steps in the evolution of intestinal protozoan parasites.</title>
        <authorList>
            <person name="Xu F."/>
            <person name="Jimenez-Gonzalez A."/>
            <person name="Einarsson E."/>
            <person name="Astvaldsson A."/>
            <person name="Peirasmaki D."/>
            <person name="Eckmann L."/>
            <person name="Andersson J.O."/>
            <person name="Svard S.G."/>
            <person name="Jerlstrom-Hultqvist J."/>
        </authorList>
    </citation>
    <scope>NUCLEOTIDE SEQUENCE [LARGE SCALE GENOMIC DNA]</scope>
    <source>
        <strain evidence="5 6">Roberts-Thomson</strain>
    </source>
</reference>
<dbReference type="EMBL" id="VDLU01000005">
    <property type="protein sequence ID" value="TNJ26393.1"/>
    <property type="molecule type" value="Genomic_DNA"/>
</dbReference>